<dbReference type="GO" id="GO:0006744">
    <property type="term" value="P:ubiquinone biosynthetic process"/>
    <property type="evidence" value="ECO:0007669"/>
    <property type="project" value="UniProtKB-UniPathway"/>
</dbReference>
<dbReference type="RefSeq" id="WP_144388856.1">
    <property type="nucleotide sequence ID" value="NZ_CANNCB010000040.1"/>
</dbReference>
<dbReference type="PANTHER" id="PTHR10566:SF113">
    <property type="entry name" value="PROTEIN ACTIVITY OF BC1 COMPLEX KINASE 7, CHLOROPLASTIC"/>
    <property type="match status" value="1"/>
</dbReference>
<comment type="subcellular location">
    <subcellularLocation>
        <location evidence="13">Cell membrane</location>
        <topology evidence="13">Multi-pass membrane protein</topology>
    </subcellularLocation>
</comment>
<keyword evidence="9 13" id="KW-0418">Kinase</keyword>
<feature type="binding site" evidence="13">
    <location>
        <position position="152"/>
    </location>
    <ligand>
        <name>ATP</name>
        <dbReference type="ChEBI" id="CHEBI:30616"/>
    </ligand>
</feature>
<keyword evidence="12 13" id="KW-0472">Membrane</keyword>
<keyword evidence="4" id="KW-0997">Cell inner membrane</keyword>
<accession>A0A557NZN9</accession>
<keyword evidence="11 13" id="KW-1133">Transmembrane helix</keyword>
<keyword evidence="3 13" id="KW-1003">Cell membrane</keyword>
<feature type="transmembrane region" description="Helical" evidence="13">
    <location>
        <begin position="525"/>
        <end position="545"/>
    </location>
</feature>
<dbReference type="InterPro" id="IPR011009">
    <property type="entry name" value="Kinase-like_dom_sf"/>
</dbReference>
<keyword evidence="8 13" id="KW-0547">Nucleotide-binding</keyword>
<sequence length="547" mass="63017">MTLSEVRRLYRIIKIQLEYGLDELLPEHQLVKTPRRIIKLLFWIRKKHQDKEVGQRLRLALQELGPVWIKFGQMMSTRRDLFPDYIADPLALLQDKVNPFDGELAKQQIEKSLGGPLEQWFDDFDITPLASASIAQVHTAKVKETGQEIVLKVIRPDIRPVIEADLKLMYRMARIVARFMPDARRLKPVEVVEEYERTLLSELDLRMEAANALQLRRNFTDSKDLYVPDVLMDFSSEHLMISERIYGIQVSDLDGLAKNGTNMKLLAEKGVSVFFTQVFRDSFFHADMHPGNVFVSWNTPEDPLWIGLDCGIVGTLNNEDKRYLAENFLAFFNRDYRRVAELHVDSGWVPADTNIIDFESAIRTVCEPIFAKPLCEISFGHVLLNLFNTARRFNMEVQPQLVLLQKTLLYVEGLGRQLYPQLDLWETAKPFLENWMMEQVGPKAVWNAVKDKAPLWSEKLPELPELLYETLKRGRDLDQNVARYFALYSASKRKQTTGKFLFGIGATLVVCSAILQLSVTDWHHLLSGGSVIAGAIFLLASWRTYRN</sequence>
<evidence type="ECO:0000259" key="14">
    <source>
        <dbReference type="Pfam" id="PF03109"/>
    </source>
</evidence>
<evidence type="ECO:0000256" key="2">
    <source>
        <dbReference type="ARBA" id="ARBA00009670"/>
    </source>
</evidence>
<keyword evidence="7 13" id="KW-0812">Transmembrane</keyword>
<dbReference type="AlphaFoldDB" id="A0A557NZN9"/>
<dbReference type="GO" id="GO:0004672">
    <property type="term" value="F:protein kinase activity"/>
    <property type="evidence" value="ECO:0007669"/>
    <property type="project" value="UniProtKB-UniRule"/>
</dbReference>
<evidence type="ECO:0000256" key="7">
    <source>
        <dbReference type="ARBA" id="ARBA00022692"/>
    </source>
</evidence>
<dbReference type="EC" id="2.7.-.-" evidence="13"/>
<comment type="caution">
    <text evidence="15">The sequence shown here is derived from an EMBL/GenBank/DDBJ whole genome shotgun (WGS) entry which is preliminary data.</text>
</comment>
<dbReference type="Pfam" id="PF03109">
    <property type="entry name" value="ABC1"/>
    <property type="match status" value="1"/>
</dbReference>
<evidence type="ECO:0000256" key="9">
    <source>
        <dbReference type="ARBA" id="ARBA00022777"/>
    </source>
</evidence>
<feature type="domain" description="ABC1 atypical kinase-like" evidence="14">
    <location>
        <begin position="93"/>
        <end position="343"/>
    </location>
</feature>
<dbReference type="GO" id="GO:0005886">
    <property type="term" value="C:plasma membrane"/>
    <property type="evidence" value="ECO:0007669"/>
    <property type="project" value="UniProtKB-SubCell"/>
</dbReference>
<organism evidence="15 16">
    <name type="scientific">Vibrio algivorus</name>
    <dbReference type="NCBI Taxonomy" id="1667024"/>
    <lineage>
        <taxon>Bacteria</taxon>
        <taxon>Pseudomonadati</taxon>
        <taxon>Pseudomonadota</taxon>
        <taxon>Gammaproteobacteria</taxon>
        <taxon>Vibrionales</taxon>
        <taxon>Vibrionaceae</taxon>
        <taxon>Vibrio</taxon>
    </lineage>
</organism>
<dbReference type="OrthoDB" id="9795390at2"/>
<proteinExistence type="inferred from homology"/>
<name>A0A557NZN9_9VIBR</name>
<feature type="binding site" evidence="13">
    <location>
        <begin position="129"/>
        <end position="137"/>
    </location>
    <ligand>
        <name>ATP</name>
        <dbReference type="ChEBI" id="CHEBI:30616"/>
    </ligand>
</feature>
<dbReference type="UniPathway" id="UPA00232"/>
<feature type="transmembrane region" description="Helical" evidence="13">
    <location>
        <begin position="500"/>
        <end position="519"/>
    </location>
</feature>
<evidence type="ECO:0000256" key="4">
    <source>
        <dbReference type="ARBA" id="ARBA00022519"/>
    </source>
</evidence>
<comment type="caution">
    <text evidence="13">Lacks conserved residue(s) required for the propagation of feature annotation.</text>
</comment>
<comment type="similarity">
    <text evidence="2">Belongs to the protein kinase superfamily. ADCK protein kinase family.</text>
</comment>
<dbReference type="Proteomes" id="UP000319828">
    <property type="component" value="Unassembled WGS sequence"/>
</dbReference>
<comment type="function">
    <text evidence="13">Is probably a protein kinase regulator of UbiI activity which is involved in aerobic coenzyme Q (ubiquinone) biosynthesis.</text>
</comment>
<evidence type="ECO:0000313" key="15">
    <source>
        <dbReference type="EMBL" id="TVO33885.1"/>
    </source>
</evidence>
<evidence type="ECO:0000256" key="3">
    <source>
        <dbReference type="ARBA" id="ARBA00022475"/>
    </source>
</evidence>
<dbReference type="CDD" id="cd13972">
    <property type="entry name" value="UbiB"/>
    <property type="match status" value="1"/>
</dbReference>
<evidence type="ECO:0000256" key="8">
    <source>
        <dbReference type="ARBA" id="ARBA00022741"/>
    </source>
</evidence>
<dbReference type="NCBIfam" id="TIGR01982">
    <property type="entry name" value="UbiB"/>
    <property type="match status" value="1"/>
</dbReference>
<evidence type="ECO:0000313" key="16">
    <source>
        <dbReference type="Proteomes" id="UP000319828"/>
    </source>
</evidence>
<evidence type="ECO:0000256" key="1">
    <source>
        <dbReference type="ARBA" id="ARBA00005020"/>
    </source>
</evidence>
<dbReference type="PANTHER" id="PTHR10566">
    <property type="entry name" value="CHAPERONE-ACTIVITY OF BC1 COMPLEX CABC1 -RELATED"/>
    <property type="match status" value="1"/>
</dbReference>
<comment type="pathway">
    <text evidence="1 13">Cofactor biosynthesis; ubiquinone biosynthesis [regulation].</text>
</comment>
<dbReference type="InterPro" id="IPR045308">
    <property type="entry name" value="UbiB_bact"/>
</dbReference>
<dbReference type="SUPFAM" id="SSF56112">
    <property type="entry name" value="Protein kinase-like (PK-like)"/>
    <property type="match status" value="1"/>
</dbReference>
<evidence type="ECO:0000256" key="10">
    <source>
        <dbReference type="ARBA" id="ARBA00022840"/>
    </source>
</evidence>
<evidence type="ECO:0000256" key="6">
    <source>
        <dbReference type="ARBA" id="ARBA00022688"/>
    </source>
</evidence>
<dbReference type="InterPro" id="IPR050154">
    <property type="entry name" value="UbiB_kinase"/>
</dbReference>
<keyword evidence="5 13" id="KW-0808">Transferase</keyword>
<evidence type="ECO:0000256" key="11">
    <source>
        <dbReference type="ARBA" id="ARBA00022989"/>
    </source>
</evidence>
<dbReference type="GO" id="GO:0010795">
    <property type="term" value="P:regulation of ubiquinone biosynthetic process"/>
    <property type="evidence" value="ECO:0007669"/>
    <property type="project" value="UniProtKB-UniRule"/>
</dbReference>
<evidence type="ECO:0000256" key="13">
    <source>
        <dbReference type="HAMAP-Rule" id="MF_00414"/>
    </source>
</evidence>
<dbReference type="InterPro" id="IPR004147">
    <property type="entry name" value="ABC1_dom"/>
</dbReference>
<dbReference type="NCBIfam" id="NF003404">
    <property type="entry name" value="PRK04750.1"/>
    <property type="match status" value="1"/>
</dbReference>
<dbReference type="GO" id="GO:0005524">
    <property type="term" value="F:ATP binding"/>
    <property type="evidence" value="ECO:0007669"/>
    <property type="project" value="UniProtKB-KW"/>
</dbReference>
<dbReference type="HAMAP" id="MF_00414">
    <property type="entry name" value="UbiB"/>
    <property type="match status" value="1"/>
</dbReference>
<dbReference type="InterPro" id="IPR010232">
    <property type="entry name" value="UbiB"/>
</dbReference>
<dbReference type="EMBL" id="VMKJ01000036">
    <property type="protein sequence ID" value="TVO33885.1"/>
    <property type="molecule type" value="Genomic_DNA"/>
</dbReference>
<evidence type="ECO:0000256" key="5">
    <source>
        <dbReference type="ARBA" id="ARBA00022679"/>
    </source>
</evidence>
<feature type="active site" description="Proton acceptor" evidence="13">
    <location>
        <position position="287"/>
    </location>
</feature>
<reference evidence="15 16" key="1">
    <citation type="submission" date="2019-07" db="EMBL/GenBank/DDBJ databases">
        <title>The draft genome sequence of Vibrio algivorus M1486.</title>
        <authorList>
            <person name="Meng X."/>
        </authorList>
    </citation>
    <scope>NUCLEOTIDE SEQUENCE [LARGE SCALE GENOMIC DNA]</scope>
    <source>
        <strain evidence="15 16">M1486</strain>
    </source>
</reference>
<protein>
    <recommendedName>
        <fullName evidence="13">Probable protein kinase UbiB</fullName>
        <ecNumber evidence="13">2.7.-.-</ecNumber>
    </recommendedName>
    <alternativeName>
        <fullName evidence="13">Ubiquinone biosynthesis protein UbiB</fullName>
    </alternativeName>
</protein>
<gene>
    <name evidence="13 15" type="primary">ubiB</name>
    <name evidence="15" type="ORF">FOF44_14470</name>
</gene>
<keyword evidence="6 13" id="KW-0831">Ubiquinone biosynthesis</keyword>
<keyword evidence="10 13" id="KW-0067">ATP-binding</keyword>
<keyword evidence="15" id="KW-0830">Ubiquinone</keyword>
<comment type="similarity">
    <text evidence="13">Belongs to the ABC1 family. UbiB subfamily.</text>
</comment>
<evidence type="ECO:0000256" key="12">
    <source>
        <dbReference type="ARBA" id="ARBA00023136"/>
    </source>
</evidence>